<dbReference type="RefSeq" id="WP_377464686.1">
    <property type="nucleotide sequence ID" value="NZ_JBHUOP010000001.1"/>
</dbReference>
<evidence type="ECO:0008006" key="3">
    <source>
        <dbReference type="Google" id="ProtNLM"/>
    </source>
</evidence>
<dbReference type="EMBL" id="JBHUOP010000001">
    <property type="protein sequence ID" value="MFD2839245.1"/>
    <property type="molecule type" value="Genomic_DNA"/>
</dbReference>
<reference evidence="2" key="1">
    <citation type="journal article" date="2019" name="Int. J. Syst. Evol. Microbiol.">
        <title>The Global Catalogue of Microorganisms (GCM) 10K type strain sequencing project: providing services to taxonomists for standard genome sequencing and annotation.</title>
        <authorList>
            <consortium name="The Broad Institute Genomics Platform"/>
            <consortium name="The Broad Institute Genome Sequencing Center for Infectious Disease"/>
            <person name="Wu L."/>
            <person name="Ma J."/>
        </authorList>
    </citation>
    <scope>NUCLEOTIDE SEQUENCE [LARGE SCALE GENOMIC DNA]</scope>
    <source>
        <strain evidence="2">KCTC 33576</strain>
    </source>
</reference>
<organism evidence="1 2">
    <name type="scientific">Populibacterium corticicola</name>
    <dbReference type="NCBI Taxonomy" id="1812826"/>
    <lineage>
        <taxon>Bacteria</taxon>
        <taxon>Bacillati</taxon>
        <taxon>Actinomycetota</taxon>
        <taxon>Actinomycetes</taxon>
        <taxon>Micrococcales</taxon>
        <taxon>Jonesiaceae</taxon>
        <taxon>Populibacterium</taxon>
    </lineage>
</organism>
<proteinExistence type="predicted"/>
<comment type="caution">
    <text evidence="1">The sequence shown here is derived from an EMBL/GenBank/DDBJ whole genome shotgun (WGS) entry which is preliminary data.</text>
</comment>
<evidence type="ECO:0000313" key="1">
    <source>
        <dbReference type="EMBL" id="MFD2839245.1"/>
    </source>
</evidence>
<sequence length="60" mass="7050">MAKYYFNTKTGQVVKGGLFSWWNKMGPYDTPQEAARALDIARQRTQAWDEQTEEFEDNDD</sequence>
<name>A0ABW5XD66_9MICO</name>
<accession>A0ABW5XD66</accession>
<keyword evidence="2" id="KW-1185">Reference proteome</keyword>
<protein>
    <recommendedName>
        <fullName evidence="3">SPOR domain-containing protein</fullName>
    </recommendedName>
</protein>
<gene>
    <name evidence="1" type="ORF">ACFSYH_01505</name>
</gene>
<dbReference type="Proteomes" id="UP001597391">
    <property type="component" value="Unassembled WGS sequence"/>
</dbReference>
<evidence type="ECO:0000313" key="2">
    <source>
        <dbReference type="Proteomes" id="UP001597391"/>
    </source>
</evidence>